<gene>
    <name evidence="1" type="ORF">HERI1096_LOCUS39306</name>
</gene>
<evidence type="ECO:0000313" key="1">
    <source>
        <dbReference type="EMBL" id="CAE0152121.1"/>
    </source>
</evidence>
<reference evidence="1" key="1">
    <citation type="submission" date="2021-01" db="EMBL/GenBank/DDBJ databases">
        <authorList>
            <person name="Corre E."/>
            <person name="Pelletier E."/>
            <person name="Niang G."/>
            <person name="Scheremetjew M."/>
            <person name="Finn R."/>
            <person name="Kale V."/>
            <person name="Holt S."/>
            <person name="Cochrane G."/>
            <person name="Meng A."/>
            <person name="Brown T."/>
            <person name="Cohen L."/>
        </authorList>
    </citation>
    <scope>NUCLEOTIDE SEQUENCE</scope>
    <source>
        <strain evidence="1">CCMP281</strain>
    </source>
</reference>
<dbReference type="EMBL" id="HBHX01071095">
    <property type="protein sequence ID" value="CAE0152121.1"/>
    <property type="molecule type" value="Transcribed_RNA"/>
</dbReference>
<sequence>MKLSVMGVKLEYFINHMYHPKLSVLTWTLDYGRLSDLIDSVGYWCVVPHPTVAGHSRVYYSVDAALPSWVPGFVVTAVTSKALTDATHWVKVESEKVSTPTPRTKRSCRKLGGVWTKSSCVLPAPPLDPSVASSTEAPEAFAPAVATAVTVGILFYVLRDRSSRIPWE</sequence>
<accession>A0A7S3FJR5</accession>
<proteinExistence type="predicted"/>
<protein>
    <recommendedName>
        <fullName evidence="2">START domain-containing protein</fullName>
    </recommendedName>
</protein>
<dbReference type="AlphaFoldDB" id="A0A7S3FJR5"/>
<name>A0A7S3FJR5_9EUKA</name>
<evidence type="ECO:0008006" key="2">
    <source>
        <dbReference type="Google" id="ProtNLM"/>
    </source>
</evidence>
<organism evidence="1">
    <name type="scientific">Haptolina ericina</name>
    <dbReference type="NCBI Taxonomy" id="156174"/>
    <lineage>
        <taxon>Eukaryota</taxon>
        <taxon>Haptista</taxon>
        <taxon>Haptophyta</taxon>
        <taxon>Prymnesiophyceae</taxon>
        <taxon>Prymnesiales</taxon>
        <taxon>Prymnesiaceae</taxon>
        <taxon>Haptolina</taxon>
    </lineage>
</organism>